<dbReference type="EMBL" id="JAAOLX010000005">
    <property type="protein sequence ID" value="NHQ86773.1"/>
    <property type="molecule type" value="Genomic_DNA"/>
</dbReference>
<proteinExistence type="predicted"/>
<sequence>MFDLFRDNNFGKEAIQLDLFSYVSSTYVQAGKEAIASSLDVCLAEMSSIWLGNHLIEPEAATLTHS</sequence>
<accession>A0ABX0KVQ5</accession>
<evidence type="ECO:0000313" key="1">
    <source>
        <dbReference type="EMBL" id="NHQ86773.1"/>
    </source>
</evidence>
<keyword evidence="2" id="KW-1185">Reference proteome</keyword>
<comment type="caution">
    <text evidence="1">The sequence shown here is derived from an EMBL/GenBank/DDBJ whole genome shotgun (WGS) entry which is preliminary data.</text>
</comment>
<name>A0ABX0KVQ5_9NEIS</name>
<evidence type="ECO:0000313" key="2">
    <source>
        <dbReference type="Proteomes" id="UP000712570"/>
    </source>
</evidence>
<gene>
    <name evidence="1" type="ORF">HA050_11655</name>
</gene>
<reference evidence="1 2" key="1">
    <citation type="submission" date="2020-03" db="EMBL/GenBank/DDBJ databases">
        <title>Draft genome sequence of environmentally isolated violet-colored cultures.</title>
        <authorList>
            <person name="Wilson H.S."/>
        </authorList>
    </citation>
    <scope>NUCLEOTIDE SEQUENCE [LARGE SCALE GENOMIC DNA]</scope>
    <source>
        <strain evidence="1 2">HSC-16F04</strain>
    </source>
</reference>
<protein>
    <submittedName>
        <fullName evidence="1">Uncharacterized protein</fullName>
    </submittedName>
</protein>
<dbReference type="RefSeq" id="WP_166826122.1">
    <property type="nucleotide sequence ID" value="NZ_JAAOLX010000005.1"/>
</dbReference>
<dbReference type="Proteomes" id="UP000712570">
    <property type="component" value="Unassembled WGS sequence"/>
</dbReference>
<organism evidence="1 2">
    <name type="scientific">Iodobacter violaceini</name>
    <dbReference type="NCBI Taxonomy" id="3044271"/>
    <lineage>
        <taxon>Bacteria</taxon>
        <taxon>Pseudomonadati</taxon>
        <taxon>Pseudomonadota</taxon>
        <taxon>Betaproteobacteria</taxon>
        <taxon>Neisseriales</taxon>
        <taxon>Chitinibacteraceae</taxon>
        <taxon>Iodobacter</taxon>
    </lineage>
</organism>